<dbReference type="AlphaFoldDB" id="A0A182Q3H3"/>
<evidence type="ECO:0000256" key="1">
    <source>
        <dbReference type="SAM" id="MobiDB-lite"/>
    </source>
</evidence>
<evidence type="ECO:0000313" key="2">
    <source>
        <dbReference type="EnsemblMetazoa" id="AFAF002339-PA"/>
    </source>
</evidence>
<sequence>MVLELDVLGQPAADDGNARIQPERLLHARLEVAHFAHHLVDLLHDALLDGRVRPEQEQRPSDRGRGRIVPAEDERIHLFADVRIGEHPATVRRLYQQVEKGELLPLGRLLLAGVAIVVDIGRSVRLPLNHGPPLGDHAVRELVKDVETLLLLPVLVRAAEDDVRMEPQLLQPVQHDLTDSSGKKSRTQSKPAALSTSRASLSASTADCLLNTSTKSDSMRKWKVGLCNPHRTSASQQPTLPSLSALMSSALPMTGSVAGPGMPLMCRTSRRYRSRYAARQHTTKMKPSSSSTPPFGTLSIPMEAVSTDSPYAMLPPHTSSRTRTKTAPASHEITQQLDVLAPVDRLDAELPQHGRDDRLLLEDGELLPDAVARPGTERDVRVRVAPVAVLRQEVVRVELVRVGEDGRVPVQLVHDDHGGGTGRDGVVVDAHILGETPPDHWDARVEPQALLDAALEVAHLVQLRHRWPAVPIAAHHAVDLLDDALLDGGCGTQQVQDPGHGRRRRVVPTDDERIDLLADRQIRQAGTFQQEIEKGELLPPVHTVRVGRLRGGGVVVLVQLLLALPELLLAFAHDPVGEGVQHLQTLLVLVELLRALEDKVRM</sequence>
<name>A0A182Q3H3_9DIPT</name>
<proteinExistence type="predicted"/>
<reference evidence="2" key="2">
    <citation type="submission" date="2020-05" db="UniProtKB">
        <authorList>
            <consortium name="EnsemblMetazoa"/>
        </authorList>
    </citation>
    <scope>IDENTIFICATION</scope>
    <source>
        <strain evidence="2">FAR1</strain>
    </source>
</reference>
<accession>A0A182Q3H3</accession>
<dbReference type="EnsemblMetazoa" id="AFAF002339-RA">
    <property type="protein sequence ID" value="AFAF002339-PA"/>
    <property type="gene ID" value="AFAF002339"/>
</dbReference>
<dbReference type="Proteomes" id="UP000075886">
    <property type="component" value="Unassembled WGS sequence"/>
</dbReference>
<keyword evidence="3" id="KW-1185">Reference proteome</keyword>
<organism evidence="2 3">
    <name type="scientific">Anopheles farauti</name>
    <dbReference type="NCBI Taxonomy" id="69004"/>
    <lineage>
        <taxon>Eukaryota</taxon>
        <taxon>Metazoa</taxon>
        <taxon>Ecdysozoa</taxon>
        <taxon>Arthropoda</taxon>
        <taxon>Hexapoda</taxon>
        <taxon>Insecta</taxon>
        <taxon>Pterygota</taxon>
        <taxon>Neoptera</taxon>
        <taxon>Endopterygota</taxon>
        <taxon>Diptera</taxon>
        <taxon>Nematocera</taxon>
        <taxon>Culicoidea</taxon>
        <taxon>Culicidae</taxon>
        <taxon>Anophelinae</taxon>
        <taxon>Anopheles</taxon>
    </lineage>
</organism>
<evidence type="ECO:0000313" key="3">
    <source>
        <dbReference type="Proteomes" id="UP000075886"/>
    </source>
</evidence>
<protein>
    <submittedName>
        <fullName evidence="2">Uncharacterized protein</fullName>
    </submittedName>
</protein>
<feature type="region of interest" description="Disordered" evidence="1">
    <location>
        <begin position="167"/>
        <end position="198"/>
    </location>
</feature>
<reference evidence="3" key="1">
    <citation type="submission" date="2014-01" db="EMBL/GenBank/DDBJ databases">
        <title>The Genome Sequence of Anopheles farauti FAR1 (V2).</title>
        <authorList>
            <consortium name="The Broad Institute Genomics Platform"/>
            <person name="Neafsey D.E."/>
            <person name="Besansky N."/>
            <person name="Howell P."/>
            <person name="Walton C."/>
            <person name="Young S.K."/>
            <person name="Zeng Q."/>
            <person name="Gargeya S."/>
            <person name="Fitzgerald M."/>
            <person name="Haas B."/>
            <person name="Abouelleil A."/>
            <person name="Allen A.W."/>
            <person name="Alvarado L."/>
            <person name="Arachchi H.M."/>
            <person name="Berlin A.M."/>
            <person name="Chapman S.B."/>
            <person name="Gainer-Dewar J."/>
            <person name="Goldberg J."/>
            <person name="Griggs A."/>
            <person name="Gujja S."/>
            <person name="Hansen M."/>
            <person name="Howarth C."/>
            <person name="Imamovic A."/>
            <person name="Ireland A."/>
            <person name="Larimer J."/>
            <person name="McCowan C."/>
            <person name="Murphy C."/>
            <person name="Pearson M."/>
            <person name="Poon T.W."/>
            <person name="Priest M."/>
            <person name="Roberts A."/>
            <person name="Saif S."/>
            <person name="Shea T."/>
            <person name="Sisk P."/>
            <person name="Sykes S."/>
            <person name="Wortman J."/>
            <person name="Nusbaum C."/>
            <person name="Birren B."/>
        </authorList>
    </citation>
    <scope>NUCLEOTIDE SEQUENCE [LARGE SCALE GENOMIC DNA]</scope>
    <source>
        <strain evidence="3">FAR1</strain>
    </source>
</reference>
<dbReference type="VEuPathDB" id="VectorBase:AFAF002339"/>
<dbReference type="EMBL" id="AXCN02002442">
    <property type="status" value="NOT_ANNOTATED_CDS"/>
    <property type="molecule type" value="Genomic_DNA"/>
</dbReference>